<protein>
    <recommendedName>
        <fullName evidence="4">Tripartite-type tricarboxylate transporter, receptor component TctC</fullName>
    </recommendedName>
</protein>
<dbReference type="AlphaFoldDB" id="A0A6N6JDQ0"/>
<evidence type="ECO:0000313" key="2">
    <source>
        <dbReference type="EMBL" id="GFE64097.1"/>
    </source>
</evidence>
<dbReference type="CDD" id="cd07012">
    <property type="entry name" value="PBP2_Bug_TTT"/>
    <property type="match status" value="1"/>
</dbReference>
<organism evidence="2 3">
    <name type="scientific">Litoreibacter roseus</name>
    <dbReference type="NCBI Taxonomy" id="2601869"/>
    <lineage>
        <taxon>Bacteria</taxon>
        <taxon>Pseudomonadati</taxon>
        <taxon>Pseudomonadota</taxon>
        <taxon>Alphaproteobacteria</taxon>
        <taxon>Rhodobacterales</taxon>
        <taxon>Roseobacteraceae</taxon>
        <taxon>Litoreibacter</taxon>
    </lineage>
</organism>
<comment type="caution">
    <text evidence="2">The sequence shown here is derived from an EMBL/GenBank/DDBJ whole genome shotgun (WGS) entry which is preliminary data.</text>
</comment>
<gene>
    <name evidence="2" type="ORF">KIN_11710</name>
</gene>
<dbReference type="RefSeq" id="WP_159804968.1">
    <property type="nucleotide sequence ID" value="NZ_BLJE01000001.1"/>
</dbReference>
<dbReference type="PANTHER" id="PTHR42928:SF5">
    <property type="entry name" value="BLR1237 PROTEIN"/>
    <property type="match status" value="1"/>
</dbReference>
<proteinExistence type="inferred from homology"/>
<evidence type="ECO:0000313" key="3">
    <source>
        <dbReference type="Proteomes" id="UP000436822"/>
    </source>
</evidence>
<dbReference type="PANTHER" id="PTHR42928">
    <property type="entry name" value="TRICARBOXYLATE-BINDING PROTEIN"/>
    <property type="match status" value="1"/>
</dbReference>
<dbReference type="InterPro" id="IPR042100">
    <property type="entry name" value="Bug_dom1"/>
</dbReference>
<dbReference type="Pfam" id="PF03401">
    <property type="entry name" value="TctC"/>
    <property type="match status" value="1"/>
</dbReference>
<evidence type="ECO:0008006" key="4">
    <source>
        <dbReference type="Google" id="ProtNLM"/>
    </source>
</evidence>
<keyword evidence="3" id="KW-1185">Reference proteome</keyword>
<comment type="similarity">
    <text evidence="1">Belongs to the UPF0065 (bug) family.</text>
</comment>
<dbReference type="EMBL" id="BLJE01000001">
    <property type="protein sequence ID" value="GFE64097.1"/>
    <property type="molecule type" value="Genomic_DNA"/>
</dbReference>
<dbReference type="Proteomes" id="UP000436822">
    <property type="component" value="Unassembled WGS sequence"/>
</dbReference>
<dbReference type="PIRSF" id="PIRSF017082">
    <property type="entry name" value="YflP"/>
    <property type="match status" value="1"/>
</dbReference>
<accession>A0A6N6JDQ0</accession>
<evidence type="ECO:0000256" key="1">
    <source>
        <dbReference type="ARBA" id="ARBA00006987"/>
    </source>
</evidence>
<dbReference type="InterPro" id="IPR005064">
    <property type="entry name" value="BUG"/>
</dbReference>
<dbReference type="Gene3D" id="3.40.190.10">
    <property type="entry name" value="Periplasmic binding protein-like II"/>
    <property type="match status" value="1"/>
</dbReference>
<reference evidence="2 3" key="1">
    <citation type="submission" date="2019-12" db="EMBL/GenBank/DDBJ databases">
        <title>Litoreibacter badius sp. nov., a novel bacteriochlorophyll a-containing bacterium in the genus Litoreibacter.</title>
        <authorList>
            <person name="Kanamuro M."/>
            <person name="Takabe Y."/>
            <person name="Mori K."/>
            <person name="Takaichi S."/>
            <person name="Hanada S."/>
        </authorList>
    </citation>
    <scope>NUCLEOTIDE SEQUENCE [LARGE SCALE GENOMIC DNA]</scope>
    <source>
        <strain evidence="2 3">K6</strain>
    </source>
</reference>
<sequence>MKRRELIKTGMAATALGLAGVPAFAEWNPRRPIVTILPYAAGGGTDALGRAAAASAEGILPVPLIIVNKPGSSGITGATEAAAARPDGNTMMLTSSGSFLLTSMLRETDVNPFDSFEIVAQIGNLTPAVIVPAGSPFQTLQDLVDAAKANPGGLRWAHNGRGGFHQVAGQSFLNRNDLQAQDVPFKGGGPTRAAVIGEQVDFAFVGIQQAAGFENELRVLALAAPERDPIRDDVPTIPELGFDYVAVSSPIVLFAPKGTDPEIVSGMETALKEITETQQFSDLMRERGNVPAFLTGEETEARLRAMQEETQPVIDALKEQG</sequence>
<dbReference type="Gene3D" id="3.40.190.150">
    <property type="entry name" value="Bordetella uptake gene, domain 1"/>
    <property type="match status" value="1"/>
</dbReference>
<dbReference type="SUPFAM" id="SSF53850">
    <property type="entry name" value="Periplasmic binding protein-like II"/>
    <property type="match status" value="1"/>
</dbReference>
<dbReference type="OrthoDB" id="8970543at2"/>
<name>A0A6N6JDQ0_9RHOB</name>